<name>A0ACB8AQ05_9AGAM</name>
<comment type="caution">
    <text evidence="1">The sequence shown here is derived from an EMBL/GenBank/DDBJ whole genome shotgun (WGS) entry which is preliminary data.</text>
</comment>
<dbReference type="Proteomes" id="UP000790377">
    <property type="component" value="Unassembled WGS sequence"/>
</dbReference>
<gene>
    <name evidence="1" type="ORF">BJ138DRAFT_1142091</name>
</gene>
<reference evidence="1" key="1">
    <citation type="journal article" date="2021" name="New Phytol.">
        <title>Evolutionary innovations through gain and loss of genes in the ectomycorrhizal Boletales.</title>
        <authorList>
            <person name="Wu G."/>
            <person name="Miyauchi S."/>
            <person name="Morin E."/>
            <person name="Kuo A."/>
            <person name="Drula E."/>
            <person name="Varga T."/>
            <person name="Kohler A."/>
            <person name="Feng B."/>
            <person name="Cao Y."/>
            <person name="Lipzen A."/>
            <person name="Daum C."/>
            <person name="Hundley H."/>
            <person name="Pangilinan J."/>
            <person name="Johnson J."/>
            <person name="Barry K."/>
            <person name="LaButti K."/>
            <person name="Ng V."/>
            <person name="Ahrendt S."/>
            <person name="Min B."/>
            <person name="Choi I.G."/>
            <person name="Park H."/>
            <person name="Plett J.M."/>
            <person name="Magnuson J."/>
            <person name="Spatafora J.W."/>
            <person name="Nagy L.G."/>
            <person name="Henrissat B."/>
            <person name="Grigoriev I.V."/>
            <person name="Yang Z.L."/>
            <person name="Xu J."/>
            <person name="Martin F.M."/>
        </authorList>
    </citation>
    <scope>NUCLEOTIDE SEQUENCE</scope>
    <source>
        <strain evidence="1">ATCC 28755</strain>
    </source>
</reference>
<protein>
    <submittedName>
        <fullName evidence="1">Uncharacterized protein</fullName>
    </submittedName>
</protein>
<dbReference type="EMBL" id="MU267602">
    <property type="protein sequence ID" value="KAH7915275.1"/>
    <property type="molecule type" value="Genomic_DNA"/>
</dbReference>
<proteinExistence type="predicted"/>
<evidence type="ECO:0000313" key="1">
    <source>
        <dbReference type="EMBL" id="KAH7915275.1"/>
    </source>
</evidence>
<sequence>MMDSQPPPLPPTYPVSDIITTTWPRRAIKACASCRRDKIRCDGAKPCGGCLKKGYTVDQCVDGCEHCRRARVRCEGGKPCFRCQEMHLECAEEQTALIMRTDTSPPTTIRSNRPRPDRAKLACQNCRRDNKKCDDQRPCSRCVARGEDCVHVVRGPKLVKLRCESCRHENRRCEDARPCKQCLDQGKECVSVQRKGRGHGTRVKAACGNCRRDKVRCEGVRPCVTCVRKGYQCFDRVCQTCAQQGIEGNCIHHSTQDPSGSDGDDAHPAQDRSFNNAQPQASSSQNQLQVPVTTISYSSHAFNPTNFHVIPHDSLGAGPSGPYTMSHNPGYFPVIDPQINTEAPRNISSERFQLS</sequence>
<evidence type="ECO:0000313" key="2">
    <source>
        <dbReference type="Proteomes" id="UP000790377"/>
    </source>
</evidence>
<keyword evidence="2" id="KW-1185">Reference proteome</keyword>
<organism evidence="1 2">
    <name type="scientific">Hygrophoropsis aurantiaca</name>
    <dbReference type="NCBI Taxonomy" id="72124"/>
    <lineage>
        <taxon>Eukaryota</taxon>
        <taxon>Fungi</taxon>
        <taxon>Dikarya</taxon>
        <taxon>Basidiomycota</taxon>
        <taxon>Agaricomycotina</taxon>
        <taxon>Agaricomycetes</taxon>
        <taxon>Agaricomycetidae</taxon>
        <taxon>Boletales</taxon>
        <taxon>Coniophorineae</taxon>
        <taxon>Hygrophoropsidaceae</taxon>
        <taxon>Hygrophoropsis</taxon>
    </lineage>
</organism>
<accession>A0ACB8AQ05</accession>